<dbReference type="InterPro" id="IPR011009">
    <property type="entry name" value="Kinase-like_dom_sf"/>
</dbReference>
<dbReference type="AlphaFoldDB" id="A0A7W3M0I0"/>
<dbReference type="RefSeq" id="WP_182849419.1">
    <property type="nucleotide sequence ID" value="NZ_BAAALP010000067.1"/>
</dbReference>
<organism evidence="1 2">
    <name type="scientific">Actinomadura namibiensis</name>
    <dbReference type="NCBI Taxonomy" id="182080"/>
    <lineage>
        <taxon>Bacteria</taxon>
        <taxon>Bacillati</taxon>
        <taxon>Actinomycetota</taxon>
        <taxon>Actinomycetes</taxon>
        <taxon>Streptosporangiales</taxon>
        <taxon>Thermomonosporaceae</taxon>
        <taxon>Actinomadura</taxon>
    </lineage>
</organism>
<gene>
    <name evidence="1" type="ORF">HNR61_009312</name>
</gene>
<evidence type="ECO:0000313" key="2">
    <source>
        <dbReference type="Proteomes" id="UP000572680"/>
    </source>
</evidence>
<sequence length="395" mass="41897">MSAARAWTETVERLWPGARVAPASPGAPGGAVRRELVFLPNAERPRLLLPAGLPGVAAAALRRYSHDLGPRQRATRTLGALAARTGLPERGLRDRLLVSGGGESVEDHLSDLLGREVVVAVGLGSLRANRKPILHVLTPDGGSVAFVKVGDNPTTRGLIADEAAALATLAGRSLPGVAVPRLLHHGGWGPLGLLVLSALPTGARGERPRGDAPLSAMRTLAVSAGPDRSALAGSAYLKRLREVPGRLADPVQAERLAEVVDRVGDRHGDVALDFGAWHGDWTPWNMAWHRGVVRLWDWERFADGVPHGFDLLHYRLQQAARTAARSPYQAPPREAAPALDPLGLTAPAAAATAELYFLELCARYLLAAQEPIGGPLRDTAADLLDLLHTEAGRNP</sequence>
<dbReference type="Proteomes" id="UP000572680">
    <property type="component" value="Unassembled WGS sequence"/>
</dbReference>
<protein>
    <recommendedName>
        <fullName evidence="3">Aminoglycoside phosphotransferase domain-containing protein</fullName>
    </recommendedName>
</protein>
<dbReference type="EMBL" id="JACJIA010000026">
    <property type="protein sequence ID" value="MBA8957617.1"/>
    <property type="molecule type" value="Genomic_DNA"/>
</dbReference>
<reference evidence="1 2" key="1">
    <citation type="submission" date="2020-08" db="EMBL/GenBank/DDBJ databases">
        <title>Genomic Encyclopedia of Type Strains, Phase IV (KMG-IV): sequencing the most valuable type-strain genomes for metagenomic binning, comparative biology and taxonomic classification.</title>
        <authorList>
            <person name="Goeker M."/>
        </authorList>
    </citation>
    <scope>NUCLEOTIDE SEQUENCE [LARGE SCALE GENOMIC DNA]</scope>
    <source>
        <strain evidence="1 2">DSM 44197</strain>
    </source>
</reference>
<evidence type="ECO:0000313" key="1">
    <source>
        <dbReference type="EMBL" id="MBA8957617.1"/>
    </source>
</evidence>
<name>A0A7W3M0I0_ACTNM</name>
<keyword evidence="2" id="KW-1185">Reference proteome</keyword>
<dbReference type="Gene3D" id="3.30.200.20">
    <property type="entry name" value="Phosphorylase Kinase, domain 1"/>
    <property type="match status" value="1"/>
</dbReference>
<evidence type="ECO:0008006" key="3">
    <source>
        <dbReference type="Google" id="ProtNLM"/>
    </source>
</evidence>
<comment type="caution">
    <text evidence="1">The sequence shown here is derived from an EMBL/GenBank/DDBJ whole genome shotgun (WGS) entry which is preliminary data.</text>
</comment>
<dbReference type="SUPFAM" id="SSF56112">
    <property type="entry name" value="Protein kinase-like (PK-like)"/>
    <property type="match status" value="1"/>
</dbReference>
<proteinExistence type="predicted"/>
<accession>A0A7W3M0I0</accession>